<reference evidence="2" key="1">
    <citation type="journal article" date="2019" name="Int. J. Syst. Evol. Microbiol.">
        <title>The Global Catalogue of Microorganisms (GCM) 10K type strain sequencing project: providing services to taxonomists for standard genome sequencing and annotation.</title>
        <authorList>
            <consortium name="The Broad Institute Genomics Platform"/>
            <consortium name="The Broad Institute Genome Sequencing Center for Infectious Disease"/>
            <person name="Wu L."/>
            <person name="Ma J."/>
        </authorList>
    </citation>
    <scope>NUCLEOTIDE SEQUENCE [LARGE SCALE GENOMIC DNA]</scope>
    <source>
        <strain evidence="2">CECT 7798</strain>
    </source>
</reference>
<proteinExistence type="predicted"/>
<evidence type="ECO:0008006" key="3">
    <source>
        <dbReference type="Google" id="ProtNLM"/>
    </source>
</evidence>
<dbReference type="Proteomes" id="UP001595735">
    <property type="component" value="Unassembled WGS sequence"/>
</dbReference>
<evidence type="ECO:0000313" key="1">
    <source>
        <dbReference type="EMBL" id="MFC3755069.1"/>
    </source>
</evidence>
<evidence type="ECO:0000313" key="2">
    <source>
        <dbReference type="Proteomes" id="UP001595735"/>
    </source>
</evidence>
<comment type="caution">
    <text evidence="1">The sequence shown here is derived from an EMBL/GenBank/DDBJ whole genome shotgun (WGS) entry which is preliminary data.</text>
</comment>
<dbReference type="RefSeq" id="WP_290302372.1">
    <property type="nucleotide sequence ID" value="NZ_JAUFQR010000003.1"/>
</dbReference>
<accession>A0ABV7XSD9</accession>
<gene>
    <name evidence="1" type="ORF">ACFONJ_03650</name>
</gene>
<organism evidence="1 2">
    <name type="scientific">Chryseobacterium tructae</name>
    <dbReference type="NCBI Taxonomy" id="1037380"/>
    <lineage>
        <taxon>Bacteria</taxon>
        <taxon>Pseudomonadati</taxon>
        <taxon>Bacteroidota</taxon>
        <taxon>Flavobacteriia</taxon>
        <taxon>Flavobacteriales</taxon>
        <taxon>Weeksellaceae</taxon>
        <taxon>Chryseobacterium group</taxon>
        <taxon>Chryseobacterium</taxon>
    </lineage>
</organism>
<sequence length="57" mass="6634">MKNYNRITKKQLKSINAGNDYTCPDFLVTTCAQWCGLTSWQQQYCPNAVEEMMPCYC</sequence>
<name>A0ABV7XSD9_9FLAO</name>
<keyword evidence="2" id="KW-1185">Reference proteome</keyword>
<dbReference type="EMBL" id="JBHRYO010000001">
    <property type="protein sequence ID" value="MFC3755069.1"/>
    <property type="molecule type" value="Genomic_DNA"/>
</dbReference>
<protein>
    <recommendedName>
        <fullName evidence="3">Bacteriocin</fullName>
    </recommendedName>
</protein>